<dbReference type="Proteomes" id="UP000307943">
    <property type="component" value="Unassembled WGS sequence"/>
</dbReference>
<dbReference type="GO" id="GO:0005829">
    <property type="term" value="C:cytosol"/>
    <property type="evidence" value="ECO:0007669"/>
    <property type="project" value="TreeGrafter"/>
</dbReference>
<dbReference type="PANTHER" id="PTHR12215">
    <property type="entry name" value="PHOSPHOPANTETHEINE TRANSFERASE"/>
    <property type="match status" value="1"/>
</dbReference>
<dbReference type="InterPro" id="IPR050559">
    <property type="entry name" value="P-Pant_transferase_sf"/>
</dbReference>
<dbReference type="OrthoDB" id="9808281at2"/>
<evidence type="ECO:0000313" key="5">
    <source>
        <dbReference type="EMBL" id="TNJ64862.1"/>
    </source>
</evidence>
<comment type="caution">
    <text evidence="5">The sequence shown here is derived from an EMBL/GenBank/DDBJ whole genome shotgun (WGS) entry which is preliminary data.</text>
</comment>
<gene>
    <name evidence="5" type="ORF">FE784_18650</name>
</gene>
<dbReference type="Pfam" id="PF01648">
    <property type="entry name" value="ACPS"/>
    <property type="match status" value="1"/>
</dbReference>
<dbReference type="PANTHER" id="PTHR12215:SF10">
    <property type="entry name" value="L-AMINOADIPATE-SEMIALDEHYDE DEHYDROGENASE-PHOSPHOPANTETHEINYL TRANSFERASE"/>
    <property type="match status" value="1"/>
</dbReference>
<name>A0A5C4T7E7_9BACL</name>
<comment type="similarity">
    <text evidence="1">Belongs to the P-Pant transferase superfamily. Gsp/Sfp/HetI/AcpT family.</text>
</comment>
<dbReference type="AlphaFoldDB" id="A0A5C4T7E7"/>
<evidence type="ECO:0000259" key="3">
    <source>
        <dbReference type="Pfam" id="PF01648"/>
    </source>
</evidence>
<reference evidence="5 6" key="1">
    <citation type="submission" date="2019-05" db="EMBL/GenBank/DDBJ databases">
        <title>We sequenced the genome of Paenibacillus hemerocallicola KCTC 33185 for further insight into its adaptation and study the phylogeny of Paenibacillus.</title>
        <authorList>
            <person name="Narsing Rao M.P."/>
        </authorList>
    </citation>
    <scope>NUCLEOTIDE SEQUENCE [LARGE SCALE GENOMIC DNA]</scope>
    <source>
        <strain evidence="5 6">KCTC 33185</strain>
    </source>
</reference>
<feature type="domain" description="4'-phosphopantetheinyl transferase" evidence="3">
    <location>
        <begin position="107"/>
        <end position="174"/>
    </location>
</feature>
<dbReference type="Gene3D" id="3.90.470.20">
    <property type="entry name" value="4'-phosphopantetheinyl transferase domain"/>
    <property type="match status" value="2"/>
</dbReference>
<dbReference type="SUPFAM" id="SSF56214">
    <property type="entry name" value="4'-phosphopantetheinyl transferase"/>
    <property type="match status" value="2"/>
</dbReference>
<dbReference type="GO" id="GO:0019878">
    <property type="term" value="P:lysine biosynthetic process via aminoadipic acid"/>
    <property type="evidence" value="ECO:0007669"/>
    <property type="project" value="TreeGrafter"/>
</dbReference>
<proteinExistence type="inferred from homology"/>
<protein>
    <submittedName>
        <fullName evidence="5">4'-phosphopantetheinyl transferase superfamily protein</fullName>
    </submittedName>
</protein>
<dbReference type="GO" id="GO:0008897">
    <property type="term" value="F:holo-[acyl-carrier-protein] synthase activity"/>
    <property type="evidence" value="ECO:0007669"/>
    <property type="project" value="InterPro"/>
</dbReference>
<evidence type="ECO:0000256" key="2">
    <source>
        <dbReference type="ARBA" id="ARBA00022679"/>
    </source>
</evidence>
<evidence type="ECO:0000256" key="1">
    <source>
        <dbReference type="ARBA" id="ARBA00010990"/>
    </source>
</evidence>
<accession>A0A5C4T7E7</accession>
<dbReference type="InterPro" id="IPR037143">
    <property type="entry name" value="4-PPantetheinyl_Trfase_dom_sf"/>
</dbReference>
<keyword evidence="2 5" id="KW-0808">Transferase</keyword>
<evidence type="ECO:0000259" key="4">
    <source>
        <dbReference type="Pfam" id="PF22624"/>
    </source>
</evidence>
<keyword evidence="6" id="KW-1185">Reference proteome</keyword>
<dbReference type="EMBL" id="VDCQ01000025">
    <property type="protein sequence ID" value="TNJ64862.1"/>
    <property type="molecule type" value="Genomic_DNA"/>
</dbReference>
<dbReference type="GO" id="GO:0000287">
    <property type="term" value="F:magnesium ion binding"/>
    <property type="evidence" value="ECO:0007669"/>
    <property type="project" value="InterPro"/>
</dbReference>
<organism evidence="5 6">
    <name type="scientific">Paenibacillus hemerocallicola</name>
    <dbReference type="NCBI Taxonomy" id="1172614"/>
    <lineage>
        <taxon>Bacteria</taxon>
        <taxon>Bacillati</taxon>
        <taxon>Bacillota</taxon>
        <taxon>Bacilli</taxon>
        <taxon>Bacillales</taxon>
        <taxon>Paenibacillaceae</taxon>
        <taxon>Paenibacillus</taxon>
    </lineage>
</organism>
<dbReference type="InterPro" id="IPR008278">
    <property type="entry name" value="4-PPantetheinyl_Trfase_dom"/>
</dbReference>
<dbReference type="InterPro" id="IPR055066">
    <property type="entry name" value="AASDHPPT_N"/>
</dbReference>
<sequence>MSTISAVCVPEFIHSDQMDLFLSKVSPEKTRRIAKFMHDGDRYRSLLGEVLIRSTVIEQTGASNDQIRFVYNSYGKPSLEHDPGFSFNLSHSGNWVVLLWDKGGPALGIDVEQIVPIDLGIAEHCFTPRENAELHSRTGRGRLEYFYRLWTLKECFVKASGKGLSMPLDAFSMIYSDRFGWFSPEAESFHFTCFFLDSTHILSACSSHGPLPGAVRMTSLDALYDNLNN</sequence>
<feature type="domain" description="4'-phosphopantetheinyl transferase N-terminal" evidence="4">
    <location>
        <begin position="16"/>
        <end position="98"/>
    </location>
</feature>
<dbReference type="Pfam" id="PF22624">
    <property type="entry name" value="AASDHPPT_N"/>
    <property type="match status" value="1"/>
</dbReference>
<evidence type="ECO:0000313" key="6">
    <source>
        <dbReference type="Proteomes" id="UP000307943"/>
    </source>
</evidence>
<dbReference type="RefSeq" id="WP_139603736.1">
    <property type="nucleotide sequence ID" value="NZ_VDCQ01000025.1"/>
</dbReference>